<keyword evidence="3" id="KW-1185">Reference proteome</keyword>
<dbReference type="InterPro" id="IPR002347">
    <property type="entry name" value="SDR_fam"/>
</dbReference>
<dbReference type="InterPro" id="IPR020904">
    <property type="entry name" value="Sc_DH/Rdtase_CS"/>
</dbReference>
<evidence type="ECO:0000313" key="3">
    <source>
        <dbReference type="Proteomes" id="UP001328107"/>
    </source>
</evidence>
<evidence type="ECO:0000313" key="2">
    <source>
        <dbReference type="EMBL" id="GMR57609.1"/>
    </source>
</evidence>
<dbReference type="InterPro" id="IPR036291">
    <property type="entry name" value="NAD(P)-bd_dom_sf"/>
</dbReference>
<protein>
    <recommendedName>
        <fullName evidence="4">Dehydrogenase</fullName>
    </recommendedName>
</protein>
<dbReference type="Gene3D" id="3.40.50.720">
    <property type="entry name" value="NAD(P)-binding Rossmann-like Domain"/>
    <property type="match status" value="1"/>
</dbReference>
<dbReference type="PANTHER" id="PTHR43313">
    <property type="entry name" value="SHORT-CHAIN DEHYDROGENASE/REDUCTASE FAMILY 9C"/>
    <property type="match status" value="1"/>
</dbReference>
<dbReference type="Proteomes" id="UP001328107">
    <property type="component" value="Unassembled WGS sequence"/>
</dbReference>
<accession>A0AAN5D8T8</accession>
<reference evidence="3" key="1">
    <citation type="submission" date="2022-10" db="EMBL/GenBank/DDBJ databases">
        <title>Genome assembly of Pristionchus species.</title>
        <authorList>
            <person name="Yoshida K."/>
            <person name="Sommer R.J."/>
        </authorList>
    </citation>
    <scope>NUCLEOTIDE SEQUENCE [LARGE SCALE GENOMIC DNA]</scope>
    <source>
        <strain evidence="3">RS5460</strain>
    </source>
</reference>
<dbReference type="AlphaFoldDB" id="A0AAN5D8T8"/>
<organism evidence="2 3">
    <name type="scientific">Pristionchus mayeri</name>
    <dbReference type="NCBI Taxonomy" id="1317129"/>
    <lineage>
        <taxon>Eukaryota</taxon>
        <taxon>Metazoa</taxon>
        <taxon>Ecdysozoa</taxon>
        <taxon>Nematoda</taxon>
        <taxon>Chromadorea</taxon>
        <taxon>Rhabditida</taxon>
        <taxon>Rhabditina</taxon>
        <taxon>Diplogasteromorpha</taxon>
        <taxon>Diplogasteroidea</taxon>
        <taxon>Neodiplogasteridae</taxon>
        <taxon>Pristionchus</taxon>
    </lineage>
</organism>
<feature type="non-terminal residue" evidence="2">
    <location>
        <position position="1"/>
    </location>
</feature>
<proteinExistence type="predicted"/>
<dbReference type="PROSITE" id="PS00061">
    <property type="entry name" value="ADH_SHORT"/>
    <property type="match status" value="1"/>
</dbReference>
<dbReference type="Pfam" id="PF00106">
    <property type="entry name" value="adh_short"/>
    <property type="match status" value="1"/>
</dbReference>
<dbReference type="GO" id="GO:0016491">
    <property type="term" value="F:oxidoreductase activity"/>
    <property type="evidence" value="ECO:0007669"/>
    <property type="project" value="UniProtKB-KW"/>
</dbReference>
<evidence type="ECO:0008006" key="4">
    <source>
        <dbReference type="Google" id="ProtNLM"/>
    </source>
</evidence>
<sequence length="369" mass="40710">RFQLYLFRMDFIQSLISALWQFVGNPGTLTVSVHLPTLLGAPVAAISGYLLLRYCWELIPTGSKGKAVLITGCDSGFGRALALKCARAGFTVFAGCLTDQGRESLSKEAHSLPLFAIPLDITKDESVAAARKIVGEKLGDNVLWAAVNNAGIFACYGLAEWCSPDEYRLSFEVNCLGPVRVTNAFLDLLKRSKGRLISVSSVAGRLAEKGTGPYSVAKYGVEAWNDVMRRELRPFGVSVHLVEPGICKATNLLDKKAHNDRVASVWNKMPARLREEYGEEFKQQLIDDWNAGLEILGSSNINLVVDCYFHALTARYPRLRYQCGWDALLIWIPASYMPTPIQDRFRTILDGGKPNIPAIMKSGGFAEKK</sequence>
<dbReference type="PRINTS" id="PR00081">
    <property type="entry name" value="GDHRDH"/>
</dbReference>
<dbReference type="GO" id="GO:0008202">
    <property type="term" value="P:steroid metabolic process"/>
    <property type="evidence" value="ECO:0007669"/>
    <property type="project" value="TreeGrafter"/>
</dbReference>
<dbReference type="EMBL" id="BTRK01000006">
    <property type="protein sequence ID" value="GMR57609.1"/>
    <property type="molecule type" value="Genomic_DNA"/>
</dbReference>
<feature type="non-terminal residue" evidence="2">
    <location>
        <position position="369"/>
    </location>
</feature>
<comment type="caution">
    <text evidence="2">The sequence shown here is derived from an EMBL/GenBank/DDBJ whole genome shotgun (WGS) entry which is preliminary data.</text>
</comment>
<dbReference type="PANTHER" id="PTHR43313:SF34">
    <property type="entry name" value="RETINOL DEHYDROGENASE 7"/>
    <property type="match status" value="1"/>
</dbReference>
<dbReference type="SUPFAM" id="SSF51735">
    <property type="entry name" value="NAD(P)-binding Rossmann-fold domains"/>
    <property type="match status" value="1"/>
</dbReference>
<evidence type="ECO:0000256" key="1">
    <source>
        <dbReference type="ARBA" id="ARBA00023002"/>
    </source>
</evidence>
<gene>
    <name evidence="2" type="ORF">PMAYCL1PPCAC_27804</name>
</gene>
<name>A0AAN5D8T8_9BILA</name>
<keyword evidence="1" id="KW-0560">Oxidoreductase</keyword>